<accession>A0AAV5VKM3</accession>
<keyword evidence="3" id="KW-1185">Reference proteome</keyword>
<evidence type="ECO:0000313" key="2">
    <source>
        <dbReference type="EMBL" id="GMT18495.1"/>
    </source>
</evidence>
<protein>
    <submittedName>
        <fullName evidence="2">Uncharacterized protein</fullName>
    </submittedName>
</protein>
<proteinExistence type="predicted"/>
<name>A0AAV5VKM3_9BILA</name>
<feature type="transmembrane region" description="Helical" evidence="1">
    <location>
        <begin position="6"/>
        <end position="27"/>
    </location>
</feature>
<keyword evidence="1" id="KW-1133">Transmembrane helix</keyword>
<evidence type="ECO:0000313" key="3">
    <source>
        <dbReference type="Proteomes" id="UP001432322"/>
    </source>
</evidence>
<evidence type="ECO:0000256" key="1">
    <source>
        <dbReference type="SAM" id="Phobius"/>
    </source>
</evidence>
<gene>
    <name evidence="2" type="ORF">PFISCL1PPCAC_9792</name>
</gene>
<keyword evidence="1" id="KW-0812">Transmembrane</keyword>
<comment type="caution">
    <text evidence="2">The sequence shown here is derived from an EMBL/GenBank/DDBJ whole genome shotgun (WGS) entry which is preliminary data.</text>
</comment>
<reference evidence="2" key="1">
    <citation type="submission" date="2023-10" db="EMBL/GenBank/DDBJ databases">
        <title>Genome assembly of Pristionchus species.</title>
        <authorList>
            <person name="Yoshida K."/>
            <person name="Sommer R.J."/>
        </authorList>
    </citation>
    <scope>NUCLEOTIDE SEQUENCE</scope>
    <source>
        <strain evidence="2">RS5133</strain>
    </source>
</reference>
<keyword evidence="1" id="KW-0472">Membrane</keyword>
<dbReference type="Proteomes" id="UP001432322">
    <property type="component" value="Unassembled WGS sequence"/>
</dbReference>
<feature type="non-terminal residue" evidence="2">
    <location>
        <position position="1"/>
    </location>
</feature>
<dbReference type="EMBL" id="BTSY01000003">
    <property type="protein sequence ID" value="GMT18495.1"/>
    <property type="molecule type" value="Genomic_DNA"/>
</dbReference>
<organism evidence="2 3">
    <name type="scientific">Pristionchus fissidentatus</name>
    <dbReference type="NCBI Taxonomy" id="1538716"/>
    <lineage>
        <taxon>Eukaryota</taxon>
        <taxon>Metazoa</taxon>
        <taxon>Ecdysozoa</taxon>
        <taxon>Nematoda</taxon>
        <taxon>Chromadorea</taxon>
        <taxon>Rhabditida</taxon>
        <taxon>Rhabditina</taxon>
        <taxon>Diplogasteromorpha</taxon>
        <taxon>Diplogasteroidea</taxon>
        <taxon>Neodiplogasteridae</taxon>
        <taxon>Pristionchus</taxon>
    </lineage>
</organism>
<sequence length="299" mass="33613">LSLLVGHPWIQYILINVVGFTIFLYIWNNFIPKPKPMDYTTIPGHKLDVNSEDDLPEWSIAPGILVAEAAKNVKIKAVKDGHLSKITESASFHRFLDRNEIIYGPLHSFWWSIRYVVVVSSPDGIRQLQKYSDELLALNPLAIGSILQGDVQFWTRVPSSSILTPRKDHTAPSVWLEPALQLSIVDRGPFRAECAVARPETEPEQLRRVVPQLSASIKAEGARKALGHPLVVSFNREIEIEAISGAHPIPAFIPIVLHTNALLRSVKKENLIDEYCKMFKWLPGMDDVEALKTPLPIKK</sequence>
<dbReference type="AlphaFoldDB" id="A0AAV5VKM3"/>